<evidence type="ECO:0000313" key="2">
    <source>
        <dbReference type="EMBL" id="VEN40647.1"/>
    </source>
</evidence>
<sequence>MLLSGSVVNFWVPVTTVLVTESLVHARRLQRCSKKLDDCGNTAGDPTRRNAQPCRISRHTR</sequence>
<feature type="region of interest" description="Disordered" evidence="1">
    <location>
        <begin position="38"/>
        <end position="61"/>
    </location>
</feature>
<feature type="non-terminal residue" evidence="2">
    <location>
        <position position="61"/>
    </location>
</feature>
<protein>
    <submittedName>
        <fullName evidence="2">Uncharacterized protein</fullName>
    </submittedName>
</protein>
<keyword evidence="3" id="KW-1185">Reference proteome</keyword>
<proteinExistence type="predicted"/>
<evidence type="ECO:0000256" key="1">
    <source>
        <dbReference type="SAM" id="MobiDB-lite"/>
    </source>
</evidence>
<accession>A0A653C0E9</accession>
<gene>
    <name evidence="2" type="ORF">CALMAC_LOCUS4737</name>
</gene>
<dbReference type="Proteomes" id="UP000410492">
    <property type="component" value="Unassembled WGS sequence"/>
</dbReference>
<organism evidence="2 3">
    <name type="scientific">Callosobruchus maculatus</name>
    <name type="common">Southern cowpea weevil</name>
    <name type="synonym">Pulse bruchid</name>
    <dbReference type="NCBI Taxonomy" id="64391"/>
    <lineage>
        <taxon>Eukaryota</taxon>
        <taxon>Metazoa</taxon>
        <taxon>Ecdysozoa</taxon>
        <taxon>Arthropoda</taxon>
        <taxon>Hexapoda</taxon>
        <taxon>Insecta</taxon>
        <taxon>Pterygota</taxon>
        <taxon>Neoptera</taxon>
        <taxon>Endopterygota</taxon>
        <taxon>Coleoptera</taxon>
        <taxon>Polyphaga</taxon>
        <taxon>Cucujiformia</taxon>
        <taxon>Chrysomeloidea</taxon>
        <taxon>Chrysomelidae</taxon>
        <taxon>Bruchinae</taxon>
        <taxon>Bruchini</taxon>
        <taxon>Callosobruchus</taxon>
    </lineage>
</organism>
<dbReference type="EMBL" id="CAACVG010006567">
    <property type="protein sequence ID" value="VEN40647.1"/>
    <property type="molecule type" value="Genomic_DNA"/>
</dbReference>
<dbReference type="AlphaFoldDB" id="A0A653C0E9"/>
<name>A0A653C0E9_CALMS</name>
<reference evidence="2 3" key="1">
    <citation type="submission" date="2019-01" db="EMBL/GenBank/DDBJ databases">
        <authorList>
            <person name="Sayadi A."/>
        </authorList>
    </citation>
    <scope>NUCLEOTIDE SEQUENCE [LARGE SCALE GENOMIC DNA]</scope>
</reference>
<evidence type="ECO:0000313" key="3">
    <source>
        <dbReference type="Proteomes" id="UP000410492"/>
    </source>
</evidence>